<dbReference type="InterPro" id="IPR050388">
    <property type="entry name" value="ABC_Ni/Peptide_Import"/>
</dbReference>
<dbReference type="CDD" id="cd03257">
    <property type="entry name" value="ABC_NikE_OppD_transporters"/>
    <property type="match status" value="2"/>
</dbReference>
<evidence type="ECO:0000256" key="9">
    <source>
        <dbReference type="ARBA" id="ARBA00038669"/>
    </source>
</evidence>
<evidence type="ECO:0000256" key="10">
    <source>
        <dbReference type="ARBA" id="ARBA00039098"/>
    </source>
</evidence>
<evidence type="ECO:0000256" key="7">
    <source>
        <dbReference type="ARBA" id="ARBA00023065"/>
    </source>
</evidence>
<accession>A0A1N5SSI7</accession>
<dbReference type="GO" id="GO:0005524">
    <property type="term" value="F:ATP binding"/>
    <property type="evidence" value="ECO:0007669"/>
    <property type="project" value="UniProtKB-KW"/>
</dbReference>
<dbReference type="SUPFAM" id="SSF52540">
    <property type="entry name" value="P-loop containing nucleoside triphosphate hydrolases"/>
    <property type="match status" value="2"/>
</dbReference>
<organism evidence="14 15">
    <name type="scientific">Cuniculiplasma divulgatum</name>
    <dbReference type="NCBI Taxonomy" id="1673428"/>
    <lineage>
        <taxon>Archaea</taxon>
        <taxon>Methanobacteriati</taxon>
        <taxon>Thermoplasmatota</taxon>
        <taxon>Thermoplasmata</taxon>
        <taxon>Thermoplasmatales</taxon>
        <taxon>Cuniculiplasmataceae</taxon>
        <taxon>Cuniculiplasma</taxon>
    </lineage>
</organism>
<dbReference type="InterPro" id="IPR013563">
    <property type="entry name" value="Oligopep_ABC_C"/>
</dbReference>
<dbReference type="Pfam" id="PF00005">
    <property type="entry name" value="ABC_tran"/>
    <property type="match status" value="2"/>
</dbReference>
<dbReference type="NCBIfam" id="NF008453">
    <property type="entry name" value="PRK11308.1"/>
    <property type="match status" value="4"/>
</dbReference>
<keyword evidence="2" id="KW-0813">Transport</keyword>
<name>A0A1N5SSI7_9ARCH</name>
<dbReference type="Pfam" id="PF08352">
    <property type="entry name" value="oligo_HPY"/>
    <property type="match status" value="2"/>
</dbReference>
<keyword evidence="8" id="KW-0472">Membrane</keyword>
<dbReference type="NCBIfam" id="TIGR01727">
    <property type="entry name" value="oligo_HPY"/>
    <property type="match status" value="2"/>
</dbReference>
<dbReference type="SMART" id="SM00382">
    <property type="entry name" value="AAA"/>
    <property type="match status" value="2"/>
</dbReference>
<evidence type="ECO:0000313" key="14">
    <source>
        <dbReference type="EMBL" id="SIM39063.1"/>
    </source>
</evidence>
<dbReference type="PANTHER" id="PTHR43297:SF13">
    <property type="entry name" value="NICKEL ABC TRANSPORTER, ATP-BINDING PROTEIN"/>
    <property type="match status" value="1"/>
</dbReference>
<dbReference type="EMBL" id="LT671858">
    <property type="protein sequence ID" value="SIM39063.1"/>
    <property type="molecule type" value="Genomic_DNA"/>
</dbReference>
<dbReference type="EC" id="7.2.2.11" evidence="10"/>
<comment type="catalytic activity">
    <reaction evidence="12">
        <text>Ni(2+)(out) + ATP + H2O = Ni(2+)(in) + ADP + phosphate + H(+)</text>
        <dbReference type="Rhea" id="RHEA:15557"/>
        <dbReference type="ChEBI" id="CHEBI:15377"/>
        <dbReference type="ChEBI" id="CHEBI:15378"/>
        <dbReference type="ChEBI" id="CHEBI:30616"/>
        <dbReference type="ChEBI" id="CHEBI:43474"/>
        <dbReference type="ChEBI" id="CHEBI:49786"/>
        <dbReference type="ChEBI" id="CHEBI:456216"/>
        <dbReference type="EC" id="7.2.2.11"/>
    </reaction>
    <physiologicalReaction direction="left-to-right" evidence="12">
        <dbReference type="Rhea" id="RHEA:15558"/>
    </physiologicalReaction>
</comment>
<evidence type="ECO:0000256" key="6">
    <source>
        <dbReference type="ARBA" id="ARBA00022967"/>
    </source>
</evidence>
<dbReference type="RefSeq" id="WP_148689532.1">
    <property type="nucleotide sequence ID" value="NZ_LT671858.1"/>
</dbReference>
<comment type="subunit">
    <text evidence="9">The complex is composed of two ATP-binding proteins (NikD and NikE), two transmembrane proteins (NikB and NikC) and a solute-binding protein (NikA).</text>
</comment>
<reference evidence="14 15" key="1">
    <citation type="submission" date="2016-04" db="EMBL/GenBank/DDBJ databases">
        <authorList>
            <person name="Evans L.H."/>
            <person name="Alamgir A."/>
            <person name="Owens N."/>
            <person name="Weber N.D."/>
            <person name="Virtaneva K."/>
            <person name="Barbian K."/>
            <person name="Babar A."/>
            <person name="Rosenke K."/>
        </authorList>
    </citation>
    <scope>NUCLEOTIDE SEQUENCE [LARGE SCALE GENOMIC DNA]</scope>
    <source>
        <strain evidence="15">S5(T) (JCM 30642 \VKM B-2941)</strain>
    </source>
</reference>
<dbReference type="InterPro" id="IPR003593">
    <property type="entry name" value="AAA+_ATPase"/>
</dbReference>
<keyword evidence="3" id="KW-1003">Cell membrane</keyword>
<dbReference type="PANTHER" id="PTHR43297">
    <property type="entry name" value="OLIGOPEPTIDE TRANSPORT ATP-BINDING PROTEIN APPD"/>
    <property type="match status" value="1"/>
</dbReference>
<dbReference type="GO" id="GO:0015413">
    <property type="term" value="F:ABC-type nickel transporter activity"/>
    <property type="evidence" value="ECO:0007669"/>
    <property type="project" value="UniProtKB-EC"/>
</dbReference>
<keyword evidence="7" id="KW-0406">Ion transport</keyword>
<sequence>MLEEEITNSKTLIKIDNLSVHFRTFEGRVQALDGINLDLNEGEILGIIGESGSGKSTTALSLLGLLPDNAEITGSVVYLDKDIINSNDTVSDKKMRIKARRMLDQRLAEIRWKEISMIFQGAMNAFNPVHTIRNQIKEVFEIHNTFSDISNLTDEDFIDEGNLRARANEMALEDIKDKESAEFKIIENKIYEEMVEKLKNDLKTMPVKDKKRLLENNRMESSCRKAGFNPKFLDAYPHELSGGMKQRGIIAMALALNPKVVIADEPTTGLDVITQAKIIKELKGLKDSKIIRSMIVISHDVGVVSQLANYVAVMYAGRVMEYGEPKDIFVNPRNPYTYALMHSYPSIDATKQRIHGIPGSVPDLIDPPKGCYFASRCFMAEDICHKEKPPLKSLSNDHKSLCHFDQIDEKRYLSAQRYADELLPDPNAGNQPVLLEAKDLSKYFSVHSNLTTNLFGGANKPVVHAVDMVNLLIRKRVIIGVVGESGSGKTTLGKLLVNAIDPTSGKLIFKFDQVPSGAELENEEMPMDIDPQDEQAQEELKKLKERRNDIALMSKNSQRYSIYRKESQLIFQDPYDSINPKMSIFDIVAEPLVIQKKDLIKRRQRDVNDGNGTSENEFDLEKEVLSALDIANLRPPENYVERYPHELSGGERQRVSIARSITLNPSFLVADEPISMLDVSIRANIMNLLLDLKDKRDISVLYISHDIASARYVSDFIVVMYLGQIVEFGKSEETIRDPLHPYTKALISAVPSLNPDWVNKGLDIVGEIGSAINPPKGCRFYGRCVYHKDICKAEDPPLQQTGYRYYSCHFAQDELTREEVMEEVESGEEGEYMTE</sequence>
<dbReference type="InterPro" id="IPR017871">
    <property type="entry name" value="ABC_transporter-like_CS"/>
</dbReference>
<dbReference type="InterPro" id="IPR003439">
    <property type="entry name" value="ABC_transporter-like_ATP-bd"/>
</dbReference>
<dbReference type="InterPro" id="IPR027417">
    <property type="entry name" value="P-loop_NTPase"/>
</dbReference>
<evidence type="ECO:0000256" key="3">
    <source>
        <dbReference type="ARBA" id="ARBA00022475"/>
    </source>
</evidence>
<dbReference type="Proteomes" id="UP000195607">
    <property type="component" value="Chromosome I"/>
</dbReference>
<evidence type="ECO:0000256" key="4">
    <source>
        <dbReference type="ARBA" id="ARBA00022741"/>
    </source>
</evidence>
<evidence type="ECO:0000256" key="1">
    <source>
        <dbReference type="ARBA" id="ARBA00004202"/>
    </source>
</evidence>
<gene>
    <name evidence="14" type="ORF">CSP5_0340</name>
</gene>
<dbReference type="PROSITE" id="PS50893">
    <property type="entry name" value="ABC_TRANSPORTER_2"/>
    <property type="match status" value="2"/>
</dbReference>
<keyword evidence="6" id="KW-1278">Translocase</keyword>
<feature type="domain" description="ABC transporter" evidence="13">
    <location>
        <begin position="435"/>
        <end position="747"/>
    </location>
</feature>
<keyword evidence="5" id="KW-0067">ATP-binding</keyword>
<evidence type="ECO:0000313" key="15">
    <source>
        <dbReference type="Proteomes" id="UP000195607"/>
    </source>
</evidence>
<evidence type="ECO:0000256" key="5">
    <source>
        <dbReference type="ARBA" id="ARBA00022840"/>
    </source>
</evidence>
<dbReference type="GeneID" id="41587643"/>
<evidence type="ECO:0000259" key="13">
    <source>
        <dbReference type="PROSITE" id="PS50893"/>
    </source>
</evidence>
<protein>
    <recommendedName>
        <fullName evidence="11">Nickel import system ATP-binding protein NikD</fullName>
        <ecNumber evidence="10">7.2.2.11</ecNumber>
    </recommendedName>
</protein>
<proteinExistence type="predicted"/>
<dbReference type="GO" id="GO:0015833">
    <property type="term" value="P:peptide transport"/>
    <property type="evidence" value="ECO:0007669"/>
    <property type="project" value="InterPro"/>
</dbReference>
<dbReference type="Gene3D" id="3.40.50.300">
    <property type="entry name" value="P-loop containing nucleotide triphosphate hydrolases"/>
    <property type="match status" value="2"/>
</dbReference>
<evidence type="ECO:0000256" key="12">
    <source>
        <dbReference type="ARBA" id="ARBA00048610"/>
    </source>
</evidence>
<dbReference type="GO" id="GO:0005886">
    <property type="term" value="C:plasma membrane"/>
    <property type="evidence" value="ECO:0007669"/>
    <property type="project" value="UniProtKB-SubCell"/>
</dbReference>
<dbReference type="PROSITE" id="PS00211">
    <property type="entry name" value="ABC_TRANSPORTER_1"/>
    <property type="match status" value="1"/>
</dbReference>
<keyword evidence="4" id="KW-0547">Nucleotide-binding</keyword>
<evidence type="ECO:0000256" key="11">
    <source>
        <dbReference type="ARBA" id="ARBA00044143"/>
    </source>
</evidence>
<dbReference type="AlphaFoldDB" id="A0A1N5SSI7"/>
<dbReference type="GO" id="GO:0016887">
    <property type="term" value="F:ATP hydrolysis activity"/>
    <property type="evidence" value="ECO:0007669"/>
    <property type="project" value="InterPro"/>
</dbReference>
<feature type="domain" description="ABC transporter" evidence="13">
    <location>
        <begin position="13"/>
        <end position="341"/>
    </location>
</feature>
<evidence type="ECO:0000256" key="8">
    <source>
        <dbReference type="ARBA" id="ARBA00023136"/>
    </source>
</evidence>
<evidence type="ECO:0000256" key="2">
    <source>
        <dbReference type="ARBA" id="ARBA00022448"/>
    </source>
</evidence>
<comment type="subcellular location">
    <subcellularLocation>
        <location evidence="1">Cell membrane</location>
        <topology evidence="1">Peripheral membrane protein</topology>
    </subcellularLocation>
</comment>